<evidence type="ECO:0000313" key="3">
    <source>
        <dbReference type="Proteomes" id="UP000032233"/>
    </source>
</evidence>
<keyword evidence="3" id="KW-1185">Reference proteome</keyword>
<name>A0A0D2GA49_9BACT</name>
<evidence type="ECO:0000313" key="2">
    <source>
        <dbReference type="EMBL" id="KIX11757.1"/>
    </source>
</evidence>
<dbReference type="AlphaFoldDB" id="A0A0D2GA49"/>
<dbReference type="InParanoid" id="A0A0D2GA49"/>
<dbReference type="EMBL" id="AZAC01000045">
    <property type="protein sequence ID" value="KIX11757.1"/>
    <property type="molecule type" value="Genomic_DNA"/>
</dbReference>
<proteinExistence type="predicted"/>
<reference evidence="2 3" key="1">
    <citation type="submission" date="2013-11" db="EMBL/GenBank/DDBJ databases">
        <title>Metagenomic analysis of a methanogenic consortium involved in long chain n-alkane degradation.</title>
        <authorList>
            <person name="Davidova I.A."/>
            <person name="Callaghan A.V."/>
            <person name="Wawrik B."/>
            <person name="Pruitt S."/>
            <person name="Marks C."/>
            <person name="Duncan K.E."/>
            <person name="Suflita J.M."/>
        </authorList>
    </citation>
    <scope>NUCLEOTIDE SEQUENCE [LARGE SCALE GENOMIC DNA]</scope>
    <source>
        <strain evidence="2 3">SPR</strain>
    </source>
</reference>
<feature type="region of interest" description="Disordered" evidence="1">
    <location>
        <begin position="1"/>
        <end position="29"/>
    </location>
</feature>
<protein>
    <submittedName>
        <fullName evidence="2">Uncharacterized protein</fullName>
    </submittedName>
</protein>
<gene>
    <name evidence="2" type="ORF">X474_22670</name>
</gene>
<dbReference type="Proteomes" id="UP000032233">
    <property type="component" value="Unassembled WGS sequence"/>
</dbReference>
<comment type="caution">
    <text evidence="2">The sequence shown here is derived from an EMBL/GenBank/DDBJ whole genome shotgun (WGS) entry which is preliminary data.</text>
</comment>
<sequence>MFTKKAHQITDKPGTMRFPSGGWRQAGENGLGANQEIEPCLFGKVLGQPQESFAAFLGSLLFATKVYRS</sequence>
<accession>A0A0D2GA49</accession>
<organism evidence="2 3">
    <name type="scientific">Dethiosulfatarculus sandiegensis</name>
    <dbReference type="NCBI Taxonomy" id="1429043"/>
    <lineage>
        <taxon>Bacteria</taxon>
        <taxon>Pseudomonadati</taxon>
        <taxon>Thermodesulfobacteriota</taxon>
        <taxon>Desulfarculia</taxon>
        <taxon>Desulfarculales</taxon>
        <taxon>Desulfarculaceae</taxon>
        <taxon>Dethiosulfatarculus</taxon>
    </lineage>
</organism>
<evidence type="ECO:0000256" key="1">
    <source>
        <dbReference type="SAM" id="MobiDB-lite"/>
    </source>
</evidence>